<evidence type="ECO:0000313" key="5">
    <source>
        <dbReference type="EMBL" id="TCO43527.1"/>
    </source>
</evidence>
<feature type="domain" description="DJ-1/PfpI" evidence="4">
    <location>
        <begin position="28"/>
        <end position="218"/>
    </location>
</feature>
<dbReference type="InterPro" id="IPR050325">
    <property type="entry name" value="Prot/Nucl_acid_deglycase"/>
</dbReference>
<comment type="similarity">
    <text evidence="3">Belongs to the peptidase C56 family. HSP31-like subfamily.</text>
</comment>
<protein>
    <submittedName>
        <fullName evidence="5">Putative intracellular protease/amidase</fullName>
    </submittedName>
</protein>
<dbReference type="OrthoDB" id="9792284at2"/>
<dbReference type="PANTHER" id="PTHR48094:SF11">
    <property type="entry name" value="GLUTATHIONE-INDEPENDENT GLYOXALASE HSP31-RELATED"/>
    <property type="match status" value="1"/>
</dbReference>
<reference evidence="5 6" key="1">
    <citation type="journal article" date="2015" name="Stand. Genomic Sci.">
        <title>Genomic Encyclopedia of Bacterial and Archaeal Type Strains, Phase III: the genomes of soil and plant-associated and newly described type strains.</title>
        <authorList>
            <person name="Whitman W.B."/>
            <person name="Woyke T."/>
            <person name="Klenk H.P."/>
            <person name="Zhou Y."/>
            <person name="Lilburn T.G."/>
            <person name="Beck B.J."/>
            <person name="De Vos P."/>
            <person name="Vandamme P."/>
            <person name="Eisen J.A."/>
            <person name="Garrity G."/>
            <person name="Hugenholtz P."/>
            <person name="Kyrpides N.C."/>
        </authorList>
    </citation>
    <scope>NUCLEOTIDE SEQUENCE [LARGE SCALE GENOMIC DNA]</scope>
    <source>
        <strain evidence="5 6">VKM Ac-2541</strain>
    </source>
</reference>
<dbReference type="Pfam" id="PF01965">
    <property type="entry name" value="DJ-1_PfpI"/>
    <property type="match status" value="1"/>
</dbReference>
<sequence length="226" mass="23481">MVRMTRVLIALTSHSELGGTGRRTGFYVSEAAEPWAVFQEAGFDVELVSVAGGRPPHDGLDEDDPIQQKFLASVDLDHTPTAATLDPTSYDAIFFAGGHGTMWDFPDDKALASLAAAIYERGGVVAAVCHGPSALVNLKLSDGSYLVDGKNVAGFTNAEEAAVGLTDVVPFLLADALTARGAVHHPAANFAPQVVTDGRLVTGQNPQSATLVAQAVVAQSPRAGSK</sequence>
<evidence type="ECO:0000256" key="3">
    <source>
        <dbReference type="ARBA" id="ARBA00038493"/>
    </source>
</evidence>
<accession>A0A4R2IGJ4</accession>
<dbReference type="AlphaFoldDB" id="A0A4R2IGJ4"/>
<organism evidence="5 6">
    <name type="scientific">Kribbella antiqua</name>
    <dbReference type="NCBI Taxonomy" id="2512217"/>
    <lineage>
        <taxon>Bacteria</taxon>
        <taxon>Bacillati</taxon>
        <taxon>Actinomycetota</taxon>
        <taxon>Actinomycetes</taxon>
        <taxon>Propionibacteriales</taxon>
        <taxon>Kribbellaceae</taxon>
        <taxon>Kribbella</taxon>
    </lineage>
</organism>
<dbReference type="EMBL" id="SLWR01000012">
    <property type="protein sequence ID" value="TCO43527.1"/>
    <property type="molecule type" value="Genomic_DNA"/>
</dbReference>
<dbReference type="Proteomes" id="UP000295573">
    <property type="component" value="Unassembled WGS sequence"/>
</dbReference>
<comment type="caution">
    <text evidence="5">The sequence shown here is derived from an EMBL/GenBank/DDBJ whole genome shotgun (WGS) entry which is preliminary data.</text>
</comment>
<keyword evidence="2" id="KW-0456">Lyase</keyword>
<dbReference type="CDD" id="cd03141">
    <property type="entry name" value="GATase1_Hsp31_like"/>
    <property type="match status" value="1"/>
</dbReference>
<proteinExistence type="inferred from homology"/>
<evidence type="ECO:0000256" key="2">
    <source>
        <dbReference type="ARBA" id="ARBA00023239"/>
    </source>
</evidence>
<dbReference type="GO" id="GO:0006508">
    <property type="term" value="P:proteolysis"/>
    <property type="evidence" value="ECO:0007669"/>
    <property type="project" value="UniProtKB-KW"/>
</dbReference>
<dbReference type="InterPro" id="IPR002818">
    <property type="entry name" value="DJ-1/PfpI"/>
</dbReference>
<dbReference type="GO" id="GO:0005737">
    <property type="term" value="C:cytoplasm"/>
    <property type="evidence" value="ECO:0007669"/>
    <property type="project" value="TreeGrafter"/>
</dbReference>
<dbReference type="GO" id="GO:0019243">
    <property type="term" value="P:methylglyoxal catabolic process to D-lactate via S-lactoyl-glutathione"/>
    <property type="evidence" value="ECO:0007669"/>
    <property type="project" value="TreeGrafter"/>
</dbReference>
<dbReference type="PANTHER" id="PTHR48094">
    <property type="entry name" value="PROTEIN/NUCLEIC ACID DEGLYCASE DJ-1-RELATED"/>
    <property type="match status" value="1"/>
</dbReference>
<evidence type="ECO:0000313" key="6">
    <source>
        <dbReference type="Proteomes" id="UP000295573"/>
    </source>
</evidence>
<name>A0A4R2IGJ4_9ACTN</name>
<dbReference type="SUPFAM" id="SSF52317">
    <property type="entry name" value="Class I glutamine amidotransferase-like"/>
    <property type="match status" value="1"/>
</dbReference>
<dbReference type="InterPro" id="IPR029062">
    <property type="entry name" value="Class_I_gatase-like"/>
</dbReference>
<keyword evidence="1" id="KW-0346">Stress response</keyword>
<dbReference type="GO" id="GO:0019172">
    <property type="term" value="F:glyoxalase III activity"/>
    <property type="evidence" value="ECO:0007669"/>
    <property type="project" value="TreeGrafter"/>
</dbReference>
<evidence type="ECO:0000256" key="1">
    <source>
        <dbReference type="ARBA" id="ARBA00023016"/>
    </source>
</evidence>
<dbReference type="Gene3D" id="3.40.50.880">
    <property type="match status" value="1"/>
</dbReference>
<evidence type="ECO:0000259" key="4">
    <source>
        <dbReference type="Pfam" id="PF01965"/>
    </source>
</evidence>
<keyword evidence="6" id="KW-1185">Reference proteome</keyword>
<keyword evidence="5" id="KW-0378">Hydrolase</keyword>
<dbReference type="GO" id="GO:0008233">
    <property type="term" value="F:peptidase activity"/>
    <property type="evidence" value="ECO:0007669"/>
    <property type="project" value="UniProtKB-KW"/>
</dbReference>
<gene>
    <name evidence="5" type="ORF">EV646_112103</name>
</gene>
<keyword evidence="5" id="KW-0645">Protease</keyword>